<protein>
    <submittedName>
        <fullName evidence="2">Uncharacterized protein</fullName>
    </submittedName>
</protein>
<gene>
    <name evidence="2" type="ORF">G1H10_25085</name>
</gene>
<feature type="transmembrane region" description="Helical" evidence="1">
    <location>
        <begin position="81"/>
        <end position="104"/>
    </location>
</feature>
<proteinExistence type="predicted"/>
<feature type="transmembrane region" description="Helical" evidence="1">
    <location>
        <begin position="171"/>
        <end position="189"/>
    </location>
</feature>
<keyword evidence="1" id="KW-0812">Transmembrane</keyword>
<dbReference type="EMBL" id="JAAGOA010000022">
    <property type="protein sequence ID" value="NEE03446.1"/>
    <property type="molecule type" value="Genomic_DNA"/>
</dbReference>
<dbReference type="AlphaFoldDB" id="A0A6L9SDV4"/>
<feature type="transmembrane region" description="Helical" evidence="1">
    <location>
        <begin position="116"/>
        <end position="138"/>
    </location>
</feature>
<evidence type="ECO:0000313" key="3">
    <source>
        <dbReference type="Proteomes" id="UP000475214"/>
    </source>
</evidence>
<comment type="caution">
    <text evidence="2">The sequence shown here is derived from an EMBL/GenBank/DDBJ whole genome shotgun (WGS) entry which is preliminary data.</text>
</comment>
<accession>A0A6L9SDV4</accession>
<keyword evidence="3" id="KW-1185">Reference proteome</keyword>
<sequence>MSWYMAARCWVVSIAAAAMIVVAAAVFGSATLELPDLFSGVVIALPVSVLLPAVPAAMVLWNMGRGEPAHEAAAVRRPAEFDLAAVAALLLAQVVTAALLAPWFSFADSLAVVRNTAGYVALTLVLSRLIGPVVANVVMVMFPIICVRFGTIYAAGAPASAWWAWPLDTHSSLVALTQVLTLCVAAAAITRAAWLPRRRGVPAGT</sequence>
<evidence type="ECO:0000313" key="2">
    <source>
        <dbReference type="EMBL" id="NEE03446.1"/>
    </source>
</evidence>
<dbReference type="Proteomes" id="UP000475214">
    <property type="component" value="Unassembled WGS sequence"/>
</dbReference>
<keyword evidence="1" id="KW-0472">Membrane</keyword>
<keyword evidence="1" id="KW-1133">Transmembrane helix</keyword>
<reference evidence="2 3" key="1">
    <citation type="submission" date="2020-02" db="EMBL/GenBank/DDBJ databases">
        <authorList>
            <person name="Li X.-J."/>
            <person name="Han X.-M."/>
        </authorList>
    </citation>
    <scope>NUCLEOTIDE SEQUENCE [LARGE SCALE GENOMIC DNA]</scope>
    <source>
        <strain evidence="2 3">CCTCC AB 2017055</strain>
    </source>
</reference>
<feature type="transmembrane region" description="Helical" evidence="1">
    <location>
        <begin position="38"/>
        <end position="61"/>
    </location>
</feature>
<evidence type="ECO:0000256" key="1">
    <source>
        <dbReference type="SAM" id="Phobius"/>
    </source>
</evidence>
<organism evidence="2 3">
    <name type="scientific">Phytoactinopolyspora halotolerans</name>
    <dbReference type="NCBI Taxonomy" id="1981512"/>
    <lineage>
        <taxon>Bacteria</taxon>
        <taxon>Bacillati</taxon>
        <taxon>Actinomycetota</taxon>
        <taxon>Actinomycetes</taxon>
        <taxon>Jiangellales</taxon>
        <taxon>Jiangellaceae</taxon>
        <taxon>Phytoactinopolyspora</taxon>
    </lineage>
</organism>
<name>A0A6L9SDV4_9ACTN</name>
<dbReference type="RefSeq" id="WP_163743115.1">
    <property type="nucleotide sequence ID" value="NZ_JAAGOA010000022.1"/>
</dbReference>
<feature type="transmembrane region" description="Helical" evidence="1">
    <location>
        <begin position="145"/>
        <end position="165"/>
    </location>
</feature>